<dbReference type="RefSeq" id="XP_005780435.1">
    <property type="nucleotide sequence ID" value="XM_005780378.1"/>
</dbReference>
<organism evidence="5 6">
    <name type="scientific">Emiliania huxleyi (strain CCMP1516)</name>
    <dbReference type="NCBI Taxonomy" id="280463"/>
    <lineage>
        <taxon>Eukaryota</taxon>
        <taxon>Haptista</taxon>
        <taxon>Haptophyta</taxon>
        <taxon>Prymnesiophyceae</taxon>
        <taxon>Isochrysidales</taxon>
        <taxon>Noelaerhabdaceae</taxon>
        <taxon>Emiliania</taxon>
    </lineage>
</organism>
<keyword evidence="1" id="KW-0343">GTPase activation</keyword>
<keyword evidence="3" id="KW-0677">Repeat</keyword>
<dbReference type="GO" id="GO:0048471">
    <property type="term" value="C:perinuclear region of cytoplasm"/>
    <property type="evidence" value="ECO:0007669"/>
    <property type="project" value="TreeGrafter"/>
</dbReference>
<dbReference type="GO" id="GO:0005634">
    <property type="term" value="C:nucleus"/>
    <property type="evidence" value="ECO:0007669"/>
    <property type="project" value="TreeGrafter"/>
</dbReference>
<dbReference type="GeneID" id="17273551"/>
<dbReference type="AlphaFoldDB" id="A0A0D3JWX1"/>
<dbReference type="GO" id="GO:0005829">
    <property type="term" value="C:cytosol"/>
    <property type="evidence" value="ECO:0007669"/>
    <property type="project" value="TreeGrafter"/>
</dbReference>
<dbReference type="InterPro" id="IPR001611">
    <property type="entry name" value="Leu-rich_rpt"/>
</dbReference>
<accession>A0A0D3JWX1</accession>
<feature type="region of interest" description="Disordered" evidence="4">
    <location>
        <begin position="461"/>
        <end position="502"/>
    </location>
</feature>
<evidence type="ECO:0000256" key="2">
    <source>
        <dbReference type="ARBA" id="ARBA00022614"/>
    </source>
</evidence>
<evidence type="ECO:0000313" key="5">
    <source>
        <dbReference type="EnsemblProtists" id="EOD28006"/>
    </source>
</evidence>
<dbReference type="PANTHER" id="PTHR24113">
    <property type="entry name" value="RAN GTPASE-ACTIVATING PROTEIN 1"/>
    <property type="match status" value="1"/>
</dbReference>
<dbReference type="GO" id="GO:0005096">
    <property type="term" value="F:GTPase activator activity"/>
    <property type="evidence" value="ECO:0007669"/>
    <property type="project" value="UniProtKB-KW"/>
</dbReference>
<name>A0A0D3JWX1_EMIH1</name>
<dbReference type="GO" id="GO:0031267">
    <property type="term" value="F:small GTPase binding"/>
    <property type="evidence" value="ECO:0007669"/>
    <property type="project" value="TreeGrafter"/>
</dbReference>
<dbReference type="Pfam" id="PF13516">
    <property type="entry name" value="LRR_6"/>
    <property type="match status" value="2"/>
</dbReference>
<dbReference type="SUPFAM" id="SSF52047">
    <property type="entry name" value="RNI-like"/>
    <property type="match status" value="1"/>
</dbReference>
<dbReference type="PaxDb" id="2903-EOD28006"/>
<keyword evidence="6" id="KW-1185">Reference proteome</keyword>
<dbReference type="Gene3D" id="3.80.10.10">
    <property type="entry name" value="Ribonuclease Inhibitor"/>
    <property type="match status" value="1"/>
</dbReference>
<dbReference type="EnsemblProtists" id="EOD28006">
    <property type="protein sequence ID" value="EOD28006"/>
    <property type="gene ID" value="EMIHUDRAFT_457094"/>
</dbReference>
<reference evidence="5" key="2">
    <citation type="submission" date="2024-10" db="UniProtKB">
        <authorList>
            <consortium name="EnsemblProtists"/>
        </authorList>
    </citation>
    <scope>IDENTIFICATION</scope>
</reference>
<protein>
    <submittedName>
        <fullName evidence="5">Uncharacterized protein</fullName>
    </submittedName>
</protein>
<evidence type="ECO:0000256" key="1">
    <source>
        <dbReference type="ARBA" id="ARBA00022468"/>
    </source>
</evidence>
<dbReference type="SMART" id="SM00368">
    <property type="entry name" value="LRR_RI"/>
    <property type="match status" value="2"/>
</dbReference>
<feature type="region of interest" description="Disordered" evidence="4">
    <location>
        <begin position="399"/>
        <end position="422"/>
    </location>
</feature>
<dbReference type="Proteomes" id="UP000013827">
    <property type="component" value="Unassembled WGS sequence"/>
</dbReference>
<keyword evidence="2" id="KW-0433">Leucine-rich repeat</keyword>
<dbReference type="InterPro" id="IPR027038">
    <property type="entry name" value="RanGap"/>
</dbReference>
<sequence>MQRRCHPCLAFCCARGAADTIVDALLASIECGAIAPLRGRFLVEWAASGKPLPRRQDLPPEAFFPLDELRRLVEALGEDWGLLFVALSYRWLAKDHPDPERFHLETWRRAGLGETNFAFFQDFACLFQKPRTPAEDELFKQGLSLLDVWYGHEQTVCWQQSELPPGFAEEMEALGLARSYEESGWCFVEAVVSAGVKVGTRRLDLGKRTELAMGFAYGDGGDGGVLWPSHMKLEGVCAARRHPPLQPDEARRLLVTEKKFTTGKEDVEVVDALYRRFFEGVAGTATALAFSGLKWGPAESKALAAVLPRFVTLESLDLSMNELGAEGATELAGYLRVSASLTEVQLGSNQLKDEGVTAICNAVKDTRVFTSLIRFSFDAAGLGHEGQLAVVGQAMKANLPSSDPATAGEAAGRRRRSRVESLEEATQQVVDKAFETLMMPSMRLAAAGVACIAEAASRSEEACATPSSRRKRRASWGSSSREGLPLDRRASSAQDRPPELGAVLDGSLSTLNSLTAQRGGSLVELQSWVGANPNLKPYCHGRIGLGLTLTCSRIDTDQPARVVLLGHSKGAVDAAAALSLFPELRGRVAALVSGRASP</sequence>
<dbReference type="PANTHER" id="PTHR24113:SF12">
    <property type="entry name" value="RAN GTPASE-ACTIVATING PROTEIN 1"/>
    <property type="match status" value="1"/>
</dbReference>
<dbReference type="KEGG" id="ehx:EMIHUDRAFT_457094"/>
<evidence type="ECO:0000313" key="6">
    <source>
        <dbReference type="Proteomes" id="UP000013827"/>
    </source>
</evidence>
<dbReference type="GO" id="GO:0006913">
    <property type="term" value="P:nucleocytoplasmic transport"/>
    <property type="evidence" value="ECO:0007669"/>
    <property type="project" value="TreeGrafter"/>
</dbReference>
<reference evidence="6" key="1">
    <citation type="journal article" date="2013" name="Nature">
        <title>Pan genome of the phytoplankton Emiliania underpins its global distribution.</title>
        <authorList>
            <person name="Read B.A."/>
            <person name="Kegel J."/>
            <person name="Klute M.J."/>
            <person name="Kuo A."/>
            <person name="Lefebvre S.C."/>
            <person name="Maumus F."/>
            <person name="Mayer C."/>
            <person name="Miller J."/>
            <person name="Monier A."/>
            <person name="Salamov A."/>
            <person name="Young J."/>
            <person name="Aguilar M."/>
            <person name="Claverie J.M."/>
            <person name="Frickenhaus S."/>
            <person name="Gonzalez K."/>
            <person name="Herman E.K."/>
            <person name="Lin Y.C."/>
            <person name="Napier J."/>
            <person name="Ogata H."/>
            <person name="Sarno A.F."/>
            <person name="Shmutz J."/>
            <person name="Schroeder D."/>
            <person name="de Vargas C."/>
            <person name="Verret F."/>
            <person name="von Dassow P."/>
            <person name="Valentin K."/>
            <person name="Van de Peer Y."/>
            <person name="Wheeler G."/>
            <person name="Dacks J.B."/>
            <person name="Delwiche C.F."/>
            <person name="Dyhrman S.T."/>
            <person name="Glockner G."/>
            <person name="John U."/>
            <person name="Richards T."/>
            <person name="Worden A.Z."/>
            <person name="Zhang X."/>
            <person name="Grigoriev I.V."/>
            <person name="Allen A.E."/>
            <person name="Bidle K."/>
            <person name="Borodovsky M."/>
            <person name="Bowler C."/>
            <person name="Brownlee C."/>
            <person name="Cock J.M."/>
            <person name="Elias M."/>
            <person name="Gladyshev V.N."/>
            <person name="Groth M."/>
            <person name="Guda C."/>
            <person name="Hadaegh A."/>
            <person name="Iglesias-Rodriguez M.D."/>
            <person name="Jenkins J."/>
            <person name="Jones B.M."/>
            <person name="Lawson T."/>
            <person name="Leese F."/>
            <person name="Lindquist E."/>
            <person name="Lobanov A."/>
            <person name="Lomsadze A."/>
            <person name="Malik S.B."/>
            <person name="Marsh M.E."/>
            <person name="Mackinder L."/>
            <person name="Mock T."/>
            <person name="Mueller-Roeber B."/>
            <person name="Pagarete A."/>
            <person name="Parker M."/>
            <person name="Probert I."/>
            <person name="Quesneville H."/>
            <person name="Raines C."/>
            <person name="Rensing S.A."/>
            <person name="Riano-Pachon D.M."/>
            <person name="Richier S."/>
            <person name="Rokitta S."/>
            <person name="Shiraiwa Y."/>
            <person name="Soanes D.M."/>
            <person name="van der Giezen M."/>
            <person name="Wahlund T.M."/>
            <person name="Williams B."/>
            <person name="Wilson W."/>
            <person name="Wolfe G."/>
            <person name="Wurch L.L."/>
        </authorList>
    </citation>
    <scope>NUCLEOTIDE SEQUENCE</scope>
</reference>
<evidence type="ECO:0000256" key="3">
    <source>
        <dbReference type="ARBA" id="ARBA00022737"/>
    </source>
</evidence>
<dbReference type="InterPro" id="IPR032675">
    <property type="entry name" value="LRR_dom_sf"/>
</dbReference>
<evidence type="ECO:0000256" key="4">
    <source>
        <dbReference type="SAM" id="MobiDB-lite"/>
    </source>
</evidence>
<proteinExistence type="predicted"/>
<dbReference type="HOGENOM" id="CLU_456689_0_0_1"/>